<dbReference type="CDD" id="cd04301">
    <property type="entry name" value="NAT_SF"/>
    <property type="match status" value="1"/>
</dbReference>
<evidence type="ECO:0000313" key="14">
    <source>
        <dbReference type="Proteomes" id="UP000546806"/>
    </source>
</evidence>
<evidence type="ECO:0000313" key="3">
    <source>
        <dbReference type="EMBL" id="MBC1317429.1"/>
    </source>
</evidence>
<gene>
    <name evidence="2" type="ORF">EP57_12350</name>
    <name evidence="3" type="ORF">HB811_11660</name>
    <name evidence="4" type="ORF">HB902_08790</name>
    <name evidence="5" type="ORF">HB907_10995</name>
    <name evidence="6" type="ORF">HCA55_11760</name>
    <name evidence="7" type="ORF">HCA78_05030</name>
    <name evidence="8" type="ORF">HCB06_01905</name>
    <name evidence="9" type="ORF">HCJ81_13435</name>
</gene>
<evidence type="ECO:0000313" key="9">
    <source>
        <dbReference type="EMBL" id="MBC2311892.1"/>
    </source>
</evidence>
<dbReference type="Proteomes" id="UP000543379">
    <property type="component" value="Unassembled WGS sequence"/>
</dbReference>
<dbReference type="Gene3D" id="3.40.630.30">
    <property type="match status" value="1"/>
</dbReference>
<evidence type="ECO:0000313" key="8">
    <source>
        <dbReference type="EMBL" id="MBC2115363.1"/>
    </source>
</evidence>
<evidence type="ECO:0000313" key="7">
    <source>
        <dbReference type="EMBL" id="MBC2003124.1"/>
    </source>
</evidence>
<dbReference type="EMBL" id="JAARWW010000002">
    <property type="protein sequence ID" value="MBC2003124.1"/>
    <property type="molecule type" value="Genomic_DNA"/>
</dbReference>
<dbReference type="PROSITE" id="PS51186">
    <property type="entry name" value="GNAT"/>
    <property type="match status" value="1"/>
</dbReference>
<reference evidence="2 10" key="1">
    <citation type="submission" date="2014-05" db="EMBL/GenBank/DDBJ databases">
        <title>Novel Listeriaceae from food processing environments.</title>
        <authorList>
            <person name="den Bakker H.C."/>
        </authorList>
    </citation>
    <scope>NUCLEOTIDE SEQUENCE [LARGE SCALE GENOMIC DNA]</scope>
    <source>
        <strain evidence="2 10">FSL A5-0281</strain>
    </source>
</reference>
<dbReference type="Proteomes" id="UP000548082">
    <property type="component" value="Unassembled WGS sequence"/>
</dbReference>
<keyword evidence="10" id="KW-1185">Reference proteome</keyword>
<dbReference type="EMBL" id="JNFA01000025">
    <property type="protein sequence ID" value="KGL39845.1"/>
    <property type="molecule type" value="Genomic_DNA"/>
</dbReference>
<dbReference type="GeneID" id="58718144"/>
<dbReference type="OrthoDB" id="794462at2"/>
<sequence>MTVQIRKGTLDDIEAIQSIATKSWHDTYEKIIPREVQDRFLEMFYNLETLKTRVSATPFAVLEQDNDVIGFANFIELEKRKSELAAFYLVPGMKHKGYGTQLLDEGIKLFALPLPLFVNVEKENTNALAFYKARGFVEWDKFEEDFYGHKLETVRLQLIQHVEEEE</sequence>
<evidence type="ECO:0000313" key="2">
    <source>
        <dbReference type="EMBL" id="KGL39845.1"/>
    </source>
</evidence>
<dbReference type="Proteomes" id="UP000546806">
    <property type="component" value="Unassembled WGS sequence"/>
</dbReference>
<evidence type="ECO:0000313" key="11">
    <source>
        <dbReference type="Proteomes" id="UP000529446"/>
    </source>
</evidence>
<dbReference type="SUPFAM" id="SSF55729">
    <property type="entry name" value="Acyl-CoA N-acyltransferases (Nat)"/>
    <property type="match status" value="1"/>
</dbReference>
<comment type="caution">
    <text evidence="2">The sequence shown here is derived from an EMBL/GenBank/DDBJ whole genome shotgun (WGS) entry which is preliminary data.</text>
</comment>
<protein>
    <submittedName>
        <fullName evidence="3">GNAT family N-acetyltransferase</fullName>
    </submittedName>
    <submittedName>
        <fullName evidence="2">GNAT family acetyltransferase</fullName>
    </submittedName>
</protein>
<evidence type="ECO:0000313" key="5">
    <source>
        <dbReference type="EMBL" id="MBC1565937.1"/>
    </source>
</evidence>
<keyword evidence="2" id="KW-0808">Transferase</keyword>
<evidence type="ECO:0000313" key="10">
    <source>
        <dbReference type="Proteomes" id="UP000029844"/>
    </source>
</evidence>
<dbReference type="STRING" id="1552123.EP57_12350"/>
<evidence type="ECO:0000259" key="1">
    <source>
        <dbReference type="PROSITE" id="PS51186"/>
    </source>
</evidence>
<dbReference type="InterPro" id="IPR016181">
    <property type="entry name" value="Acyl_CoA_acyltransferase"/>
</dbReference>
<evidence type="ECO:0000313" key="15">
    <source>
        <dbReference type="Proteomes" id="UP000548082"/>
    </source>
</evidence>
<evidence type="ECO:0000313" key="6">
    <source>
        <dbReference type="EMBL" id="MBC1797404.1"/>
    </source>
</evidence>
<dbReference type="EMBL" id="JAARRW010000003">
    <property type="protein sequence ID" value="MBC1562171.1"/>
    <property type="molecule type" value="Genomic_DNA"/>
</dbReference>
<dbReference type="EMBL" id="JAARRU010000003">
    <property type="protein sequence ID" value="MBC1565937.1"/>
    <property type="molecule type" value="Genomic_DNA"/>
</dbReference>
<evidence type="ECO:0000313" key="13">
    <source>
        <dbReference type="Proteomes" id="UP000543379"/>
    </source>
</evidence>
<dbReference type="EMBL" id="JAAROV010000003">
    <property type="protein sequence ID" value="MBC1317429.1"/>
    <property type="molecule type" value="Genomic_DNA"/>
</dbReference>
<dbReference type="AlphaFoldDB" id="A0A099W6U2"/>
<dbReference type="InterPro" id="IPR000182">
    <property type="entry name" value="GNAT_dom"/>
</dbReference>
<dbReference type="Proteomes" id="UP000029844">
    <property type="component" value="Unassembled WGS sequence"/>
</dbReference>
<dbReference type="GO" id="GO:0016747">
    <property type="term" value="F:acyltransferase activity, transferring groups other than amino-acyl groups"/>
    <property type="evidence" value="ECO:0007669"/>
    <property type="project" value="InterPro"/>
</dbReference>
<dbReference type="EMBL" id="JAARVD010000005">
    <property type="protein sequence ID" value="MBC1797404.1"/>
    <property type="molecule type" value="Genomic_DNA"/>
</dbReference>
<dbReference type="RefSeq" id="WP_036087069.1">
    <property type="nucleotide sequence ID" value="NZ_CBCSHQ010000021.1"/>
</dbReference>
<proteinExistence type="predicted"/>
<dbReference type="Proteomes" id="UP000529446">
    <property type="component" value="Unassembled WGS sequence"/>
</dbReference>
<accession>A0A099W6U2</accession>
<evidence type="ECO:0000313" key="17">
    <source>
        <dbReference type="Proteomes" id="UP000586951"/>
    </source>
</evidence>
<evidence type="ECO:0000313" key="12">
    <source>
        <dbReference type="Proteomes" id="UP000541955"/>
    </source>
</evidence>
<dbReference type="EMBL" id="JAARXI010000001">
    <property type="protein sequence ID" value="MBC2115363.1"/>
    <property type="molecule type" value="Genomic_DNA"/>
</dbReference>
<name>A0A099W6U2_9LIST</name>
<dbReference type="Pfam" id="PF00583">
    <property type="entry name" value="Acetyltransf_1"/>
    <property type="match status" value="1"/>
</dbReference>
<dbReference type="Proteomes" id="UP000586951">
    <property type="component" value="Unassembled WGS sequence"/>
</dbReference>
<dbReference type="Proteomes" id="UP000541955">
    <property type="component" value="Unassembled WGS sequence"/>
</dbReference>
<evidence type="ECO:0000313" key="4">
    <source>
        <dbReference type="EMBL" id="MBC1562171.1"/>
    </source>
</evidence>
<dbReference type="eggNOG" id="COG0454">
    <property type="taxonomic scope" value="Bacteria"/>
</dbReference>
<reference evidence="11 12" key="2">
    <citation type="submission" date="2020-03" db="EMBL/GenBank/DDBJ databases">
        <title>Soil Listeria distribution.</title>
        <authorList>
            <person name="Liao J."/>
            <person name="Wiedmann M."/>
        </authorList>
    </citation>
    <scope>NUCLEOTIDE SEQUENCE [LARGE SCALE GENOMIC DNA]</scope>
    <source>
        <strain evidence="9 16">FSL L7-0039</strain>
        <strain evidence="8 11">FSL L7-0360</strain>
        <strain evidence="7 14">FSL L7-0435</strain>
        <strain evidence="6 15">FSL L7-0990</strain>
        <strain evidence="4 12">FSL L7-1387</strain>
        <strain evidence="5 17">FSL L7-1427</strain>
        <strain evidence="3 13">FSL L7-1816</strain>
    </source>
</reference>
<evidence type="ECO:0000313" key="16">
    <source>
        <dbReference type="Proteomes" id="UP000565628"/>
    </source>
</evidence>
<dbReference type="Proteomes" id="UP000565628">
    <property type="component" value="Unassembled WGS sequence"/>
</dbReference>
<feature type="domain" description="N-acetyltransferase" evidence="1">
    <location>
        <begin position="3"/>
        <end position="157"/>
    </location>
</feature>
<dbReference type="EMBL" id="JAASWV010000020">
    <property type="protein sequence ID" value="MBC2311892.1"/>
    <property type="molecule type" value="Genomic_DNA"/>
</dbReference>
<organism evidence="2 10">
    <name type="scientific">Listeria booriae</name>
    <dbReference type="NCBI Taxonomy" id="1552123"/>
    <lineage>
        <taxon>Bacteria</taxon>
        <taxon>Bacillati</taxon>
        <taxon>Bacillota</taxon>
        <taxon>Bacilli</taxon>
        <taxon>Bacillales</taxon>
        <taxon>Listeriaceae</taxon>
        <taxon>Listeria</taxon>
    </lineage>
</organism>